<feature type="transmembrane region" description="Helical" evidence="1">
    <location>
        <begin position="87"/>
        <end position="105"/>
    </location>
</feature>
<sequence length="113" mass="12974">MNKFLNLILGTTDLPTYFAGLFFALIGLAFFYKRKLSKRNKVSRNTPYRFDLKFFTQDNLVELVFSIMAIFLALRFCVEYAGVKLTMFYALGIGLGLPNVISYLYSVQGKARK</sequence>
<name>A0ABW6HJC8_9FLAO</name>
<feature type="transmembrane region" description="Helical" evidence="1">
    <location>
        <begin position="14"/>
        <end position="32"/>
    </location>
</feature>
<dbReference type="EMBL" id="JBHZQA010000002">
    <property type="protein sequence ID" value="MFE3847136.1"/>
    <property type="molecule type" value="Genomic_DNA"/>
</dbReference>
<reference evidence="2 3" key="1">
    <citation type="submission" date="2024-06" db="EMBL/GenBank/DDBJ databases">
        <title>Flavobacterium spp. isolated from glacier.</title>
        <authorList>
            <person name="Han D."/>
        </authorList>
    </citation>
    <scope>NUCLEOTIDE SEQUENCE [LARGE SCALE GENOMIC DNA]</scope>
    <source>
        <strain evidence="2 3">LB3P45</strain>
    </source>
</reference>
<keyword evidence="3" id="KW-1185">Reference proteome</keyword>
<protein>
    <submittedName>
        <fullName evidence="2">Uncharacterized protein</fullName>
    </submittedName>
</protein>
<gene>
    <name evidence="2" type="ORF">ACFX5D_04035</name>
</gene>
<keyword evidence="1" id="KW-0812">Transmembrane</keyword>
<evidence type="ECO:0000313" key="3">
    <source>
        <dbReference type="Proteomes" id="UP001600039"/>
    </source>
</evidence>
<dbReference type="Proteomes" id="UP001600039">
    <property type="component" value="Unassembled WGS sequence"/>
</dbReference>
<feature type="transmembrane region" description="Helical" evidence="1">
    <location>
        <begin position="60"/>
        <end position="81"/>
    </location>
</feature>
<proteinExistence type="predicted"/>
<accession>A0ABW6HJC8</accession>
<keyword evidence="1" id="KW-1133">Transmembrane helix</keyword>
<keyword evidence="1" id="KW-0472">Membrane</keyword>
<dbReference type="RefSeq" id="WP_379856969.1">
    <property type="nucleotide sequence ID" value="NZ_JBHZQA010000002.1"/>
</dbReference>
<comment type="caution">
    <text evidence="2">The sequence shown here is derived from an EMBL/GenBank/DDBJ whole genome shotgun (WGS) entry which is preliminary data.</text>
</comment>
<evidence type="ECO:0000256" key="1">
    <source>
        <dbReference type="SAM" id="Phobius"/>
    </source>
</evidence>
<evidence type="ECO:0000313" key="2">
    <source>
        <dbReference type="EMBL" id="MFE3847136.1"/>
    </source>
</evidence>
<organism evidence="2 3">
    <name type="scientific">Flavobacterium fructosi</name>
    <dbReference type="NCBI Taxonomy" id="3230416"/>
    <lineage>
        <taxon>Bacteria</taxon>
        <taxon>Pseudomonadati</taxon>
        <taxon>Bacteroidota</taxon>
        <taxon>Flavobacteriia</taxon>
        <taxon>Flavobacteriales</taxon>
        <taxon>Flavobacteriaceae</taxon>
        <taxon>Flavobacterium</taxon>
    </lineage>
</organism>